<proteinExistence type="predicted"/>
<accession>A0A0A9BUM7</accession>
<evidence type="ECO:0000313" key="1">
    <source>
        <dbReference type="EMBL" id="JAD67006.1"/>
    </source>
</evidence>
<dbReference type="EMBL" id="GBRH01230889">
    <property type="protein sequence ID" value="JAD67006.1"/>
    <property type="molecule type" value="Transcribed_RNA"/>
</dbReference>
<organism evidence="1">
    <name type="scientific">Arundo donax</name>
    <name type="common">Giant reed</name>
    <name type="synonym">Donax arundinaceus</name>
    <dbReference type="NCBI Taxonomy" id="35708"/>
    <lineage>
        <taxon>Eukaryota</taxon>
        <taxon>Viridiplantae</taxon>
        <taxon>Streptophyta</taxon>
        <taxon>Embryophyta</taxon>
        <taxon>Tracheophyta</taxon>
        <taxon>Spermatophyta</taxon>
        <taxon>Magnoliopsida</taxon>
        <taxon>Liliopsida</taxon>
        <taxon>Poales</taxon>
        <taxon>Poaceae</taxon>
        <taxon>PACMAD clade</taxon>
        <taxon>Arundinoideae</taxon>
        <taxon>Arundineae</taxon>
        <taxon>Arundo</taxon>
    </lineage>
</organism>
<protein>
    <submittedName>
        <fullName evidence="1">Uncharacterized protein</fullName>
    </submittedName>
</protein>
<reference evidence="1" key="1">
    <citation type="submission" date="2014-09" db="EMBL/GenBank/DDBJ databases">
        <authorList>
            <person name="Magalhaes I.L.F."/>
            <person name="Oliveira U."/>
            <person name="Santos F.R."/>
            <person name="Vidigal T.H.D.A."/>
            <person name="Brescovit A.D."/>
            <person name="Santos A.J."/>
        </authorList>
    </citation>
    <scope>NUCLEOTIDE SEQUENCE</scope>
    <source>
        <tissue evidence="1">Shoot tissue taken approximately 20 cm above the soil surface</tissue>
    </source>
</reference>
<dbReference type="AlphaFoldDB" id="A0A0A9BUM7"/>
<sequence>MQYFLTLTLQNFLTLSQTNFLHLIWHAVNVLLYAELKQLF</sequence>
<name>A0A0A9BUM7_ARUDO</name>
<reference evidence="1" key="2">
    <citation type="journal article" date="2015" name="Data Brief">
        <title>Shoot transcriptome of the giant reed, Arundo donax.</title>
        <authorList>
            <person name="Barrero R.A."/>
            <person name="Guerrero F.D."/>
            <person name="Moolhuijzen P."/>
            <person name="Goolsby J.A."/>
            <person name="Tidwell J."/>
            <person name="Bellgard S.E."/>
            <person name="Bellgard M.I."/>
        </authorList>
    </citation>
    <scope>NUCLEOTIDE SEQUENCE</scope>
    <source>
        <tissue evidence="1">Shoot tissue taken approximately 20 cm above the soil surface</tissue>
    </source>
</reference>